<dbReference type="InterPro" id="IPR041492">
    <property type="entry name" value="HAD_2"/>
</dbReference>
<dbReference type="Pfam" id="PF13419">
    <property type="entry name" value="HAD_2"/>
    <property type="match status" value="1"/>
</dbReference>
<accession>A0A191YV12</accession>
<dbReference type="GO" id="GO:0016787">
    <property type="term" value="F:hydrolase activity"/>
    <property type="evidence" value="ECO:0007669"/>
    <property type="project" value="UniProtKB-KW"/>
</dbReference>
<dbReference type="STRING" id="1853130.PMA3_16785"/>
<dbReference type="RefSeq" id="WP_064678225.1">
    <property type="nucleotide sequence ID" value="NZ_CP014870.1"/>
</dbReference>
<dbReference type="InterPro" id="IPR036412">
    <property type="entry name" value="HAD-like_sf"/>
</dbReference>
<dbReference type="InterPro" id="IPR023198">
    <property type="entry name" value="PGP-like_dom2"/>
</dbReference>
<proteinExistence type="predicted"/>
<dbReference type="PRINTS" id="PR00413">
    <property type="entry name" value="HADHALOGNASE"/>
</dbReference>
<evidence type="ECO:0000313" key="2">
    <source>
        <dbReference type="EMBL" id="ANJ56715.1"/>
    </source>
</evidence>
<dbReference type="PANTHER" id="PTHR18901:SF38">
    <property type="entry name" value="PSEUDOURIDINE-5'-PHOSPHATASE"/>
    <property type="match status" value="1"/>
</dbReference>
<evidence type="ECO:0000313" key="3">
    <source>
        <dbReference type="Proteomes" id="UP000078354"/>
    </source>
</evidence>
<dbReference type="AlphaFoldDB" id="A0A191YV12"/>
<dbReference type="EMBL" id="CP014870">
    <property type="protein sequence ID" value="ANJ56715.1"/>
    <property type="molecule type" value="Genomic_DNA"/>
</dbReference>
<dbReference type="SFLD" id="SFLDG01129">
    <property type="entry name" value="C1.5:_HAD__Beta-PGM__Phosphata"/>
    <property type="match status" value="1"/>
</dbReference>
<sequence length="220" mass="24208">MLAIKAVIFDMDGVLIDSEPLYMEQERHSCARHGVLLDKTKLSRFVGTTQRYMWSAIKNEYGLTEPLNCLMAQHQRQVIHAMSSESLSPMPGTQTLITTLKQAGISCAVASSSPSELVEVILHGTKLRRFFNDVICGDDVTQSKPDPEIFLLAAKRLGIAPGSCLVIEDSTHGISAAKAANMFCIGLLNPNSGQQDLSAADLCVHNHDEIRQWLMKNKQL</sequence>
<dbReference type="NCBIfam" id="TIGR01549">
    <property type="entry name" value="HAD-SF-IA-v1"/>
    <property type="match status" value="1"/>
</dbReference>
<evidence type="ECO:0000256" key="1">
    <source>
        <dbReference type="ARBA" id="ARBA00001946"/>
    </source>
</evidence>
<dbReference type="Gene3D" id="3.40.50.1000">
    <property type="entry name" value="HAD superfamily/HAD-like"/>
    <property type="match status" value="1"/>
</dbReference>
<dbReference type="PANTHER" id="PTHR18901">
    <property type="entry name" value="2-DEOXYGLUCOSE-6-PHOSPHATE PHOSPHATASE 2"/>
    <property type="match status" value="1"/>
</dbReference>
<dbReference type="InterPro" id="IPR006439">
    <property type="entry name" value="HAD-SF_hydro_IA"/>
</dbReference>
<dbReference type="Gene3D" id="1.10.150.240">
    <property type="entry name" value="Putative phosphatase, domain 2"/>
    <property type="match status" value="1"/>
</dbReference>
<dbReference type="NCBIfam" id="TIGR01509">
    <property type="entry name" value="HAD-SF-IA-v3"/>
    <property type="match status" value="1"/>
</dbReference>
<name>A0A191YV12_9PSED</name>
<protein>
    <submittedName>
        <fullName evidence="2">HAD family hydrolase</fullName>
    </submittedName>
</protein>
<dbReference type="OrthoDB" id="9800058at2"/>
<reference evidence="2 3" key="1">
    <citation type="journal article" date="2018" name="Syst. Appl. Microbiol.">
        <title>Pseudomonas silesiensis sp. nov. strain A3T isolated from a biological pesticide sewage treatment plant and analysis of the complete genome sequence.</title>
        <authorList>
            <person name="Kaminski M.A."/>
            <person name="Furmanczyk E.M."/>
            <person name="Sobczak A."/>
            <person name="Dziembowski A."/>
            <person name="Lipinski L."/>
        </authorList>
    </citation>
    <scope>NUCLEOTIDE SEQUENCE [LARGE SCALE GENOMIC DNA]</scope>
    <source>
        <strain evidence="2 3">A3</strain>
    </source>
</reference>
<dbReference type="InterPro" id="IPR023214">
    <property type="entry name" value="HAD_sf"/>
</dbReference>
<keyword evidence="2" id="KW-0378">Hydrolase</keyword>
<comment type="cofactor">
    <cofactor evidence="1">
        <name>Mg(2+)</name>
        <dbReference type="ChEBI" id="CHEBI:18420"/>
    </cofactor>
</comment>
<dbReference type="SUPFAM" id="SSF56784">
    <property type="entry name" value="HAD-like"/>
    <property type="match status" value="1"/>
</dbReference>
<dbReference type="SFLD" id="SFLDG01135">
    <property type="entry name" value="C1.5.6:_HAD__Beta-PGM__Phospha"/>
    <property type="match status" value="1"/>
</dbReference>
<keyword evidence="3" id="KW-1185">Reference proteome</keyword>
<dbReference type="KEGG" id="psil:PMA3_16785"/>
<gene>
    <name evidence="2" type="ORF">PMA3_16785</name>
</gene>
<organism evidence="2 3">
    <name type="scientific">Pseudomonas silesiensis</name>
    <dbReference type="NCBI Taxonomy" id="1853130"/>
    <lineage>
        <taxon>Bacteria</taxon>
        <taxon>Pseudomonadati</taxon>
        <taxon>Pseudomonadota</taxon>
        <taxon>Gammaproteobacteria</taxon>
        <taxon>Pseudomonadales</taxon>
        <taxon>Pseudomonadaceae</taxon>
        <taxon>Pseudomonas</taxon>
    </lineage>
</organism>
<dbReference type="Proteomes" id="UP000078354">
    <property type="component" value="Chromosome"/>
</dbReference>
<dbReference type="SFLD" id="SFLDS00003">
    <property type="entry name" value="Haloacid_Dehalogenase"/>
    <property type="match status" value="1"/>
</dbReference>